<dbReference type="Proteomes" id="UP000762676">
    <property type="component" value="Unassembled WGS sequence"/>
</dbReference>
<comment type="caution">
    <text evidence="2">The sequence shown here is derived from an EMBL/GenBank/DDBJ whole genome shotgun (WGS) entry which is preliminary data.</text>
</comment>
<keyword evidence="3" id="KW-1185">Reference proteome</keyword>
<dbReference type="AlphaFoldDB" id="A0AAV4EVF3"/>
<evidence type="ECO:0000256" key="1">
    <source>
        <dbReference type="SAM" id="MobiDB-lite"/>
    </source>
</evidence>
<sequence>MVATSTPEMLRIRTQHEESLKRKERKNKAKGPAKKLCFEIDDDSASDISLSDMLEGSNDEFDDESNVLKLDVVENVHMGDYVVVEFAKKTQKFYKCTILAE</sequence>
<feature type="compositionally biased region" description="Basic and acidic residues" evidence="1">
    <location>
        <begin position="10"/>
        <end position="21"/>
    </location>
</feature>
<evidence type="ECO:0000313" key="2">
    <source>
        <dbReference type="EMBL" id="GFR64741.1"/>
    </source>
</evidence>
<feature type="compositionally biased region" description="Basic residues" evidence="1">
    <location>
        <begin position="22"/>
        <end position="32"/>
    </location>
</feature>
<accession>A0AAV4EVF3</accession>
<feature type="region of interest" description="Disordered" evidence="1">
    <location>
        <begin position="1"/>
        <end position="32"/>
    </location>
</feature>
<dbReference type="EMBL" id="BMAT01007453">
    <property type="protein sequence ID" value="GFR64741.1"/>
    <property type="molecule type" value="Genomic_DNA"/>
</dbReference>
<name>A0AAV4EVF3_9GAST</name>
<gene>
    <name evidence="2" type="ORF">ElyMa_003639600</name>
</gene>
<evidence type="ECO:0000313" key="3">
    <source>
        <dbReference type="Proteomes" id="UP000762676"/>
    </source>
</evidence>
<organism evidence="2 3">
    <name type="scientific">Elysia marginata</name>
    <dbReference type="NCBI Taxonomy" id="1093978"/>
    <lineage>
        <taxon>Eukaryota</taxon>
        <taxon>Metazoa</taxon>
        <taxon>Spiralia</taxon>
        <taxon>Lophotrochozoa</taxon>
        <taxon>Mollusca</taxon>
        <taxon>Gastropoda</taxon>
        <taxon>Heterobranchia</taxon>
        <taxon>Euthyneura</taxon>
        <taxon>Panpulmonata</taxon>
        <taxon>Sacoglossa</taxon>
        <taxon>Placobranchoidea</taxon>
        <taxon>Plakobranchidae</taxon>
        <taxon>Elysia</taxon>
    </lineage>
</organism>
<reference evidence="2 3" key="1">
    <citation type="journal article" date="2021" name="Elife">
        <title>Chloroplast acquisition without the gene transfer in kleptoplastic sea slugs, Plakobranchus ocellatus.</title>
        <authorList>
            <person name="Maeda T."/>
            <person name="Takahashi S."/>
            <person name="Yoshida T."/>
            <person name="Shimamura S."/>
            <person name="Takaki Y."/>
            <person name="Nagai Y."/>
            <person name="Toyoda A."/>
            <person name="Suzuki Y."/>
            <person name="Arimoto A."/>
            <person name="Ishii H."/>
            <person name="Satoh N."/>
            <person name="Nishiyama T."/>
            <person name="Hasebe M."/>
            <person name="Maruyama T."/>
            <person name="Minagawa J."/>
            <person name="Obokata J."/>
            <person name="Shigenobu S."/>
        </authorList>
    </citation>
    <scope>NUCLEOTIDE SEQUENCE [LARGE SCALE GENOMIC DNA]</scope>
</reference>
<protein>
    <submittedName>
        <fullName evidence="2">Uncharacterized protein</fullName>
    </submittedName>
</protein>
<proteinExistence type="predicted"/>